<dbReference type="InterPro" id="IPR052187">
    <property type="entry name" value="MFSD1"/>
</dbReference>
<feature type="transmembrane region" description="Helical" evidence="8">
    <location>
        <begin position="20"/>
        <end position="41"/>
    </location>
</feature>
<evidence type="ECO:0000256" key="8">
    <source>
        <dbReference type="SAM" id="Phobius"/>
    </source>
</evidence>
<accession>A0A8H7ZQ19</accession>
<feature type="compositionally biased region" description="Acidic residues" evidence="7">
    <location>
        <begin position="140"/>
        <end position="149"/>
    </location>
</feature>
<sequence>MFASSIWPCIPYLVGSHQLGTAYGLMTVALNISLTLLPLAVANIRGSTETEGFIGVETFFVCLSLGGVLLGIVLNVLDARNGSLLQKSAFRRPQSAGGYSQLSAEEDYSWSPGSQDSAATTATAAEANLEGERDGGLSDADQEQEDMERDDANITTRVVAEGVVAMVRHYPRRHYRTRSVEDDYYAGGRAGGFRRPKFARQFRYLQDTRAASTLTGRKRSSSHPPRFRVQAPDAGEPAGAAAAPPTPATASAAVSENLEPAAPGIPVAAVSAPPGVDGGGQSDSELLFTLAAPAPDAGDV</sequence>
<evidence type="ECO:0000256" key="3">
    <source>
        <dbReference type="ARBA" id="ARBA00022448"/>
    </source>
</evidence>
<proteinExistence type="inferred from homology"/>
<feature type="compositionally biased region" description="Low complexity" evidence="7">
    <location>
        <begin position="231"/>
        <end position="253"/>
    </location>
</feature>
<evidence type="ECO:0000256" key="4">
    <source>
        <dbReference type="ARBA" id="ARBA00022692"/>
    </source>
</evidence>
<organism evidence="9 10">
    <name type="scientific">Olpidium bornovanus</name>
    <dbReference type="NCBI Taxonomy" id="278681"/>
    <lineage>
        <taxon>Eukaryota</taxon>
        <taxon>Fungi</taxon>
        <taxon>Fungi incertae sedis</taxon>
        <taxon>Olpidiomycota</taxon>
        <taxon>Olpidiomycotina</taxon>
        <taxon>Olpidiomycetes</taxon>
        <taxon>Olpidiales</taxon>
        <taxon>Olpidiaceae</taxon>
        <taxon>Olpidium</taxon>
    </lineage>
</organism>
<comment type="caution">
    <text evidence="9">The sequence shown here is derived from an EMBL/GenBank/DDBJ whole genome shotgun (WGS) entry which is preliminary data.</text>
</comment>
<evidence type="ECO:0000256" key="2">
    <source>
        <dbReference type="ARBA" id="ARBA00008335"/>
    </source>
</evidence>
<dbReference type="Proteomes" id="UP000673691">
    <property type="component" value="Unassembled WGS sequence"/>
</dbReference>
<name>A0A8H7ZQ19_9FUNG</name>
<evidence type="ECO:0000256" key="6">
    <source>
        <dbReference type="ARBA" id="ARBA00023136"/>
    </source>
</evidence>
<keyword evidence="3" id="KW-0813">Transport</keyword>
<dbReference type="EMBL" id="JAEFCI010010275">
    <property type="protein sequence ID" value="KAG5457321.1"/>
    <property type="molecule type" value="Genomic_DNA"/>
</dbReference>
<comment type="subcellular location">
    <subcellularLocation>
        <location evidence="1">Endomembrane system</location>
        <topology evidence="1">Multi-pass membrane protein</topology>
    </subcellularLocation>
</comment>
<feature type="region of interest" description="Disordered" evidence="7">
    <location>
        <begin position="102"/>
        <end position="155"/>
    </location>
</feature>
<dbReference type="AlphaFoldDB" id="A0A8H7ZQ19"/>
<feature type="compositionally biased region" description="Low complexity" evidence="7">
    <location>
        <begin position="118"/>
        <end position="127"/>
    </location>
</feature>
<evidence type="ECO:0000313" key="10">
    <source>
        <dbReference type="Proteomes" id="UP000673691"/>
    </source>
</evidence>
<dbReference type="GO" id="GO:0012505">
    <property type="term" value="C:endomembrane system"/>
    <property type="evidence" value="ECO:0007669"/>
    <property type="project" value="UniProtKB-SubCell"/>
</dbReference>
<keyword evidence="5 8" id="KW-1133">Transmembrane helix</keyword>
<evidence type="ECO:0000256" key="7">
    <source>
        <dbReference type="SAM" id="MobiDB-lite"/>
    </source>
</evidence>
<feature type="transmembrane region" description="Helical" evidence="8">
    <location>
        <begin position="53"/>
        <end position="77"/>
    </location>
</feature>
<feature type="region of interest" description="Disordered" evidence="7">
    <location>
        <begin position="209"/>
        <end position="300"/>
    </location>
</feature>
<dbReference type="PANTHER" id="PTHR23512:SF3">
    <property type="entry name" value="MAJOR FACILITATOR SUPERFAMILY DOMAIN-CONTAINING PROTEIN 1"/>
    <property type="match status" value="1"/>
</dbReference>
<keyword evidence="6 8" id="KW-0472">Membrane</keyword>
<evidence type="ECO:0000313" key="9">
    <source>
        <dbReference type="EMBL" id="KAG5457321.1"/>
    </source>
</evidence>
<comment type="similarity">
    <text evidence="2">Belongs to the major facilitator superfamily.</text>
</comment>
<dbReference type="PANTHER" id="PTHR23512">
    <property type="entry name" value="MAJOR FACILITATOR SUPERFAMILY DOMAIN-CONTAINING PROTEIN 1"/>
    <property type="match status" value="1"/>
</dbReference>
<evidence type="ECO:0000256" key="1">
    <source>
        <dbReference type="ARBA" id="ARBA00004127"/>
    </source>
</evidence>
<dbReference type="OrthoDB" id="424834at2759"/>
<reference evidence="9 10" key="1">
    <citation type="journal article" name="Sci. Rep.">
        <title>Genome-scale phylogenetic analyses confirm Olpidium as the closest living zoosporic fungus to the non-flagellated, terrestrial fungi.</title>
        <authorList>
            <person name="Chang Y."/>
            <person name="Rochon D."/>
            <person name="Sekimoto S."/>
            <person name="Wang Y."/>
            <person name="Chovatia M."/>
            <person name="Sandor L."/>
            <person name="Salamov A."/>
            <person name="Grigoriev I.V."/>
            <person name="Stajich J.E."/>
            <person name="Spatafora J.W."/>
        </authorList>
    </citation>
    <scope>NUCLEOTIDE SEQUENCE [LARGE SCALE GENOMIC DNA]</scope>
    <source>
        <strain evidence="9">S191</strain>
    </source>
</reference>
<gene>
    <name evidence="9" type="ORF">BJ554DRAFT_2705</name>
</gene>
<protein>
    <submittedName>
        <fullName evidence="9">Uncharacterized protein</fullName>
    </submittedName>
</protein>
<evidence type="ECO:0000256" key="5">
    <source>
        <dbReference type="ARBA" id="ARBA00022989"/>
    </source>
</evidence>
<keyword evidence="10" id="KW-1185">Reference proteome</keyword>
<keyword evidence="4 8" id="KW-0812">Transmembrane</keyword>